<dbReference type="EMBL" id="DVNF01000087">
    <property type="protein sequence ID" value="HIU60351.1"/>
    <property type="molecule type" value="Genomic_DNA"/>
</dbReference>
<comment type="caution">
    <text evidence="1">The sequence shown here is derived from an EMBL/GenBank/DDBJ whole genome shotgun (WGS) entry which is preliminary data.</text>
</comment>
<proteinExistence type="predicted"/>
<protein>
    <submittedName>
        <fullName evidence="1">Uncharacterized protein</fullName>
    </submittedName>
</protein>
<dbReference type="AlphaFoldDB" id="A0A9D1SHG5"/>
<sequence>MKLELLFVIVDKSKTRKATETLLESGANALNVMPGAGTAPTAMGDVFGGDSAKSVITATIDARYMPSLRLKLHEKLGIGTKSVGVAFTVPVCTVAGKATLRILAGESAEEVK</sequence>
<name>A0A9D1SHG5_9FIRM</name>
<gene>
    <name evidence="1" type="ORF">IAB05_03040</name>
</gene>
<reference evidence="1" key="2">
    <citation type="journal article" date="2021" name="PeerJ">
        <title>Extensive microbial diversity within the chicken gut microbiome revealed by metagenomics and culture.</title>
        <authorList>
            <person name="Gilroy R."/>
            <person name="Ravi A."/>
            <person name="Getino M."/>
            <person name="Pursley I."/>
            <person name="Horton D.L."/>
            <person name="Alikhan N.F."/>
            <person name="Baker D."/>
            <person name="Gharbi K."/>
            <person name="Hall N."/>
            <person name="Watson M."/>
            <person name="Adriaenssens E.M."/>
            <person name="Foster-Nyarko E."/>
            <person name="Jarju S."/>
            <person name="Secka A."/>
            <person name="Antonio M."/>
            <person name="Oren A."/>
            <person name="Chaudhuri R.R."/>
            <person name="La Ragione R."/>
            <person name="Hildebrand F."/>
            <person name="Pallen M.J."/>
        </authorList>
    </citation>
    <scope>NUCLEOTIDE SEQUENCE</scope>
    <source>
        <strain evidence="1">18911</strain>
    </source>
</reference>
<evidence type="ECO:0000313" key="1">
    <source>
        <dbReference type="EMBL" id="HIU60351.1"/>
    </source>
</evidence>
<dbReference type="Proteomes" id="UP000824094">
    <property type="component" value="Unassembled WGS sequence"/>
</dbReference>
<evidence type="ECO:0000313" key="2">
    <source>
        <dbReference type="Proteomes" id="UP000824094"/>
    </source>
</evidence>
<organism evidence="1 2">
    <name type="scientific">Candidatus Stercoripulliclostridium merdigallinarum</name>
    <dbReference type="NCBI Taxonomy" id="2840951"/>
    <lineage>
        <taxon>Bacteria</taxon>
        <taxon>Bacillati</taxon>
        <taxon>Bacillota</taxon>
        <taxon>Clostridia</taxon>
        <taxon>Eubacteriales</taxon>
        <taxon>Candidatus Stercoripulliclostridium</taxon>
    </lineage>
</organism>
<reference evidence="1" key="1">
    <citation type="submission" date="2020-10" db="EMBL/GenBank/DDBJ databases">
        <authorList>
            <person name="Gilroy R."/>
        </authorList>
    </citation>
    <scope>NUCLEOTIDE SEQUENCE</scope>
    <source>
        <strain evidence="1">18911</strain>
    </source>
</reference>
<accession>A0A9D1SHG5</accession>